<dbReference type="Proteomes" id="UP001596317">
    <property type="component" value="Unassembled WGS sequence"/>
</dbReference>
<reference evidence="2" key="1">
    <citation type="journal article" date="2019" name="Int. J. Syst. Evol. Microbiol.">
        <title>The Global Catalogue of Microorganisms (GCM) 10K type strain sequencing project: providing services to taxonomists for standard genome sequencing and annotation.</title>
        <authorList>
            <consortium name="The Broad Institute Genomics Platform"/>
            <consortium name="The Broad Institute Genome Sequencing Center for Infectious Disease"/>
            <person name="Wu L."/>
            <person name="Ma J."/>
        </authorList>
    </citation>
    <scope>NUCLEOTIDE SEQUENCE [LARGE SCALE GENOMIC DNA]</scope>
    <source>
        <strain evidence="2">CCUG 63830</strain>
    </source>
</reference>
<evidence type="ECO:0000313" key="1">
    <source>
        <dbReference type="EMBL" id="MFC6662604.1"/>
    </source>
</evidence>
<keyword evidence="2" id="KW-1185">Reference proteome</keyword>
<evidence type="ECO:0000313" key="2">
    <source>
        <dbReference type="Proteomes" id="UP001596317"/>
    </source>
</evidence>
<gene>
    <name evidence="1" type="ORF">ACFP90_21340</name>
</gene>
<proteinExistence type="predicted"/>
<dbReference type="RefSeq" id="WP_224610970.1">
    <property type="nucleotide sequence ID" value="NZ_JAIQXV010000016.1"/>
</dbReference>
<dbReference type="EMBL" id="JBHSWB010000002">
    <property type="protein sequence ID" value="MFC6662604.1"/>
    <property type="molecule type" value="Genomic_DNA"/>
</dbReference>
<organism evidence="1 2">
    <name type="scientific">Deinococcus multiflagellatus</name>
    <dbReference type="NCBI Taxonomy" id="1656887"/>
    <lineage>
        <taxon>Bacteria</taxon>
        <taxon>Thermotogati</taxon>
        <taxon>Deinococcota</taxon>
        <taxon>Deinococci</taxon>
        <taxon>Deinococcales</taxon>
        <taxon>Deinococcaceae</taxon>
        <taxon>Deinococcus</taxon>
    </lineage>
</organism>
<sequence>MTHSEAPLNTLAAHYVARYARCHGEHCDLWVARDGDSLERAPDFLAGERWGDIESGILAQNLSWRINGLLNLSLDVDWSLHPSRHRVLQAAVDAAQEMAQTFEHPDAVEARDAQFMAQYGLSRDQLGDRLERRQLRDQVYALLDHHNLKDTRHVLYDHPSYWRDDQGQLLLLCQTYTSPADLQLLLADAEAVHLNSEVLGTGPYGEATTAVLYRLNS</sequence>
<protein>
    <submittedName>
        <fullName evidence="1">Uncharacterized protein</fullName>
    </submittedName>
</protein>
<accession>A0ABW1ZNV7</accession>
<comment type="caution">
    <text evidence="1">The sequence shown here is derived from an EMBL/GenBank/DDBJ whole genome shotgun (WGS) entry which is preliminary data.</text>
</comment>
<name>A0ABW1ZNV7_9DEIO</name>